<dbReference type="SUPFAM" id="SSF53335">
    <property type="entry name" value="S-adenosyl-L-methionine-dependent methyltransferases"/>
    <property type="match status" value="1"/>
</dbReference>
<dbReference type="FunFam" id="3.40.50.150:FF:000017">
    <property type="entry name" value="probable 18S rRNA (Guanine-N(7))-methyltransferase"/>
    <property type="match status" value="1"/>
</dbReference>
<dbReference type="GO" id="GO:0016435">
    <property type="term" value="F:rRNA (guanine) methyltransferase activity"/>
    <property type="evidence" value="ECO:0007669"/>
    <property type="project" value="InterPro"/>
</dbReference>
<evidence type="ECO:0000313" key="17">
    <source>
        <dbReference type="WBParaSite" id="GPLIN_000958500"/>
    </source>
</evidence>
<dbReference type="CDD" id="cd02440">
    <property type="entry name" value="AdoMet_MTases"/>
    <property type="match status" value="1"/>
</dbReference>
<evidence type="ECO:0000256" key="11">
    <source>
        <dbReference type="ARBA" id="ARBA00064164"/>
    </source>
</evidence>
<dbReference type="AlphaFoldDB" id="A0A183C9N7"/>
<evidence type="ECO:0000256" key="12">
    <source>
        <dbReference type="ARBA" id="ARBA00074415"/>
    </source>
</evidence>
<keyword evidence="5" id="KW-0489">Methyltransferase</keyword>
<evidence type="ECO:0000256" key="8">
    <source>
        <dbReference type="ARBA" id="ARBA00023242"/>
    </source>
</evidence>
<dbReference type="InterPro" id="IPR029063">
    <property type="entry name" value="SAM-dependent_MTases_sf"/>
</dbReference>
<feature type="domain" description="Methyltransferase type 11" evidence="15">
    <location>
        <begin position="60"/>
        <end position="140"/>
    </location>
</feature>
<evidence type="ECO:0000256" key="3">
    <source>
        <dbReference type="ARBA" id="ARBA00005547"/>
    </source>
</evidence>
<evidence type="ECO:0000256" key="13">
    <source>
        <dbReference type="ARBA" id="ARBA00075516"/>
    </source>
</evidence>
<keyword evidence="7" id="KW-0949">S-adenosyl-L-methionine</keyword>
<evidence type="ECO:0000256" key="4">
    <source>
        <dbReference type="ARBA" id="ARBA00022490"/>
    </source>
</evidence>
<evidence type="ECO:0000313" key="16">
    <source>
        <dbReference type="Proteomes" id="UP000050741"/>
    </source>
</evidence>
<reference evidence="16" key="1">
    <citation type="submission" date="2014-05" db="EMBL/GenBank/DDBJ databases">
        <title>The genome and life-stage specific transcriptomes of Globodera pallida elucidate key aspects of plant parasitism by a cyst nematode.</title>
        <authorList>
            <person name="Cotton J.A."/>
            <person name="Lilley C.J."/>
            <person name="Jones L.M."/>
            <person name="Kikuchi T."/>
            <person name="Reid A.J."/>
            <person name="Thorpe P."/>
            <person name="Tsai I.J."/>
            <person name="Beasley H."/>
            <person name="Blok V."/>
            <person name="Cock P.J.A."/>
            <person name="Van den Akker S.E."/>
            <person name="Holroyd N."/>
            <person name="Hunt M."/>
            <person name="Mantelin S."/>
            <person name="Naghra H."/>
            <person name="Pain A."/>
            <person name="Palomares-Rius J.E."/>
            <person name="Zarowiecki M."/>
            <person name="Berriman M."/>
            <person name="Jones J.T."/>
            <person name="Urwin P.E."/>
        </authorList>
    </citation>
    <scope>NUCLEOTIDE SEQUENCE [LARGE SCALE GENOMIC DNA]</scope>
    <source>
        <strain evidence="16">Lindley</strain>
    </source>
</reference>
<evidence type="ECO:0000256" key="14">
    <source>
        <dbReference type="ARBA" id="ARBA00081208"/>
    </source>
</evidence>
<reference evidence="17" key="2">
    <citation type="submission" date="2016-06" db="UniProtKB">
        <authorList>
            <consortium name="WormBaseParasite"/>
        </authorList>
    </citation>
    <scope>IDENTIFICATION</scope>
</reference>
<protein>
    <recommendedName>
        <fullName evidence="12">18S rRNA (guanine-N(7))-methyltransferase</fullName>
    </recommendedName>
    <alternativeName>
        <fullName evidence="14">Bud site selection protein 23 homolog</fullName>
    </alternativeName>
    <alternativeName>
        <fullName evidence="13">rRNA methyltransferase and ribosome maturation factor</fullName>
    </alternativeName>
</protein>
<comment type="catalytic activity">
    <reaction evidence="9">
        <text>a guanosine in 18S rRNA + S-adenosyl-L-methionine = an N(7)-methylguanosine in 18S rRNA + S-adenosyl-L-homocysteine</text>
        <dbReference type="Rhea" id="RHEA:54584"/>
        <dbReference type="Rhea" id="RHEA-COMP:13937"/>
        <dbReference type="Rhea" id="RHEA-COMP:13938"/>
        <dbReference type="ChEBI" id="CHEBI:57856"/>
        <dbReference type="ChEBI" id="CHEBI:59789"/>
        <dbReference type="ChEBI" id="CHEBI:74269"/>
        <dbReference type="ChEBI" id="CHEBI:74480"/>
    </reaction>
</comment>
<proteinExistence type="inferred from homology"/>
<keyword evidence="4" id="KW-0963">Cytoplasm</keyword>
<evidence type="ECO:0000259" key="15">
    <source>
        <dbReference type="Pfam" id="PF08241"/>
    </source>
</evidence>
<dbReference type="InterPro" id="IPR039769">
    <property type="entry name" value="Bud23-like"/>
</dbReference>
<keyword evidence="8" id="KW-0539">Nucleus</keyword>
<organism evidence="16 17">
    <name type="scientific">Globodera pallida</name>
    <name type="common">Potato cyst nematode worm</name>
    <name type="synonym">Heterodera pallida</name>
    <dbReference type="NCBI Taxonomy" id="36090"/>
    <lineage>
        <taxon>Eukaryota</taxon>
        <taxon>Metazoa</taxon>
        <taxon>Ecdysozoa</taxon>
        <taxon>Nematoda</taxon>
        <taxon>Chromadorea</taxon>
        <taxon>Rhabditida</taxon>
        <taxon>Tylenchina</taxon>
        <taxon>Tylenchomorpha</taxon>
        <taxon>Tylenchoidea</taxon>
        <taxon>Heteroderidae</taxon>
        <taxon>Heteroderinae</taxon>
        <taxon>Globodera</taxon>
    </lineage>
</organism>
<dbReference type="InterPro" id="IPR013216">
    <property type="entry name" value="Methyltransf_11"/>
</dbReference>
<keyword evidence="6" id="KW-0808">Transferase</keyword>
<sequence length="325" mass="36130">MTSSRPEYSGPPEQYYDDIEARKYTANSRIQKVQRELAQRAYELLELPDTGEATAPALLLDIGCGSGLSGEVLAEYGHRWVGLDISRAMLNVAREDNESDGQLLLADMGAGLPFRPACFDGAISISAVQWLCHSNAKAEEPRRRLRHFFESLHACLCRSARAVFQLYADSDTQQQLISTQALRAGFQGGIIVDRPDSAKHRKVFLVLSAGKAGAFGPSASLLRTTAPSGDGQQMIKEQIQNVGRSRPWQNAKQKLTTRTAGGDFWLLVRCPIGREEDKWTNWEEEAIGWTWCRQWNRILIDFKDTDIGDGMLDEKDGGGPSEPKK</sequence>
<dbReference type="Proteomes" id="UP000050741">
    <property type="component" value="Unassembled WGS sequence"/>
</dbReference>
<dbReference type="PANTHER" id="PTHR12734:SF0">
    <property type="entry name" value="18S RRNA (GUANINE-N(7))-METHYLTRANSFERASE-RELATED"/>
    <property type="match status" value="1"/>
</dbReference>
<dbReference type="Gene3D" id="3.40.50.150">
    <property type="entry name" value="Vaccinia Virus protein VP39"/>
    <property type="match status" value="1"/>
</dbReference>
<comment type="subunit">
    <text evidence="11">Heterodimer with TRMT112; this heterodimerization is necessary for the metabolic stability and activity of the catalytic subunit BUD23. Interacts with GRIP1.</text>
</comment>
<evidence type="ECO:0000256" key="2">
    <source>
        <dbReference type="ARBA" id="ARBA00004496"/>
    </source>
</evidence>
<accession>A0A183C9N7</accession>
<dbReference type="GO" id="GO:0005737">
    <property type="term" value="C:cytoplasm"/>
    <property type="evidence" value="ECO:0007669"/>
    <property type="project" value="UniProtKB-SubCell"/>
</dbReference>
<comment type="similarity">
    <text evidence="3">Belongs to the class I-like SAM-binding methyltransferase superfamily. BUD23/WBSCR22 family.</text>
</comment>
<evidence type="ECO:0000256" key="9">
    <source>
        <dbReference type="ARBA" id="ARBA00050374"/>
    </source>
</evidence>
<dbReference type="WBParaSite" id="GPLIN_000958500">
    <property type="protein sequence ID" value="GPLIN_000958500"/>
    <property type="gene ID" value="GPLIN_000958500"/>
</dbReference>
<name>A0A183C9N7_GLOPA</name>
<dbReference type="GO" id="GO:0070476">
    <property type="term" value="P:rRNA (guanine-N7)-methylation"/>
    <property type="evidence" value="ECO:0007669"/>
    <property type="project" value="InterPro"/>
</dbReference>
<dbReference type="Pfam" id="PF08241">
    <property type="entry name" value="Methyltransf_11"/>
    <property type="match status" value="1"/>
</dbReference>
<comment type="function">
    <text evidence="10">S-adenosyl-L-methionine-dependent methyltransferase that specifically methylates the N(7) position of a guanine in 18S rRNA. Requires the methyltransferase adapter protein TRM112 for full rRNA methyltransferase activity. Involved in the pre-rRNA processing steps leading to small-subunit rRNA production independently of its RNA-modifying catalytic activity. Important for biogenesis end export of the 40S ribosomal subunit independent on its methyltransferase activity. Locus-specific steroid receptor coactivator. Potentiates transactivation by glucocorticoid (NR3C1), mineralocorticoid (NR3C2), androgen (AR) and progesterone (PGR) receptors. Required for the maintenance of open chromatin at the TSC22D3/GILZ locus to facilitate NR3C1 loading on the response elements. Required for maintenance of dimethylation on histone H3 'Lys-79' (H3K79me2), although direct histone methyltransferase activity is not observed in vitro.</text>
</comment>
<dbReference type="GO" id="GO:0005730">
    <property type="term" value="C:nucleolus"/>
    <property type="evidence" value="ECO:0007669"/>
    <property type="project" value="UniProtKB-ARBA"/>
</dbReference>
<evidence type="ECO:0000256" key="10">
    <source>
        <dbReference type="ARBA" id="ARBA00059355"/>
    </source>
</evidence>
<dbReference type="PANTHER" id="PTHR12734">
    <property type="entry name" value="METHYLTRANSFERASE-RELATED"/>
    <property type="match status" value="1"/>
</dbReference>
<evidence type="ECO:0000256" key="5">
    <source>
        <dbReference type="ARBA" id="ARBA00022603"/>
    </source>
</evidence>
<comment type="subcellular location">
    <subcellularLocation>
        <location evidence="2">Cytoplasm</location>
    </subcellularLocation>
    <subcellularLocation>
        <location evidence="1">Nucleus</location>
    </subcellularLocation>
</comment>
<evidence type="ECO:0000256" key="6">
    <source>
        <dbReference type="ARBA" id="ARBA00022679"/>
    </source>
</evidence>
<evidence type="ECO:0000256" key="7">
    <source>
        <dbReference type="ARBA" id="ARBA00022691"/>
    </source>
</evidence>
<evidence type="ECO:0000256" key="1">
    <source>
        <dbReference type="ARBA" id="ARBA00004123"/>
    </source>
</evidence>
<keyword evidence="16" id="KW-1185">Reference proteome</keyword>